<evidence type="ECO:0000313" key="2">
    <source>
        <dbReference type="Proteomes" id="UP000183174"/>
    </source>
</evidence>
<protein>
    <submittedName>
        <fullName evidence="1">Uncharacterized protein</fullName>
    </submittedName>
</protein>
<evidence type="ECO:0000313" key="1">
    <source>
        <dbReference type="EMBL" id="SCB30365.1"/>
    </source>
</evidence>
<reference evidence="1 2" key="1">
    <citation type="submission" date="2016-08" db="EMBL/GenBank/DDBJ databases">
        <authorList>
            <person name="Seilhamer J.J."/>
        </authorList>
    </citation>
    <scope>NUCLEOTIDE SEQUENCE [LARGE SCALE GENOMIC DNA]</scope>
    <source>
        <strain evidence="1 2">CCBAU 10071</strain>
    </source>
</reference>
<dbReference type="Proteomes" id="UP000183174">
    <property type="component" value="Unassembled WGS sequence"/>
</dbReference>
<organism evidence="1 2">
    <name type="scientific">Bradyrhizobium yuanmingense</name>
    <dbReference type="NCBI Taxonomy" id="108015"/>
    <lineage>
        <taxon>Bacteria</taxon>
        <taxon>Pseudomonadati</taxon>
        <taxon>Pseudomonadota</taxon>
        <taxon>Alphaproteobacteria</taxon>
        <taxon>Hyphomicrobiales</taxon>
        <taxon>Nitrobacteraceae</taxon>
        <taxon>Bradyrhizobium</taxon>
    </lineage>
</organism>
<sequence length="146" mass="15846">MHPTEQEIWNLLRLLSKIDDGEAAAFADAAADNLRSLVGTGIFGSLTGPSQALMEVIANNPAIKESDREVAKVLLAACGPVHRYANLSKQQISIRTGFSVTKVRTALRRLVEAGYFIAMPPSKKEQDDGDAAIKHRPNFEVMEAAN</sequence>
<accession>A0A1C3VS12</accession>
<gene>
    <name evidence="1" type="ORF">GA0061099_1004453</name>
</gene>
<name>A0A1C3VS12_9BRAD</name>
<dbReference type="AlphaFoldDB" id="A0A1C3VS12"/>
<dbReference type="EMBL" id="FMAE01000004">
    <property type="protein sequence ID" value="SCB30365.1"/>
    <property type="molecule type" value="Genomic_DNA"/>
</dbReference>
<dbReference type="RefSeq" id="WP_074447882.1">
    <property type="nucleotide sequence ID" value="NZ_FMAE01000004.1"/>
</dbReference>
<proteinExistence type="predicted"/>